<dbReference type="InterPro" id="IPR000447">
    <property type="entry name" value="G3P_DH_FAD-dep"/>
</dbReference>
<protein>
    <submittedName>
        <fullName evidence="9">Glycerol-3-phosphate dehydrogenase</fullName>
        <ecNumber evidence="9">1.1.5.3</ecNumber>
    </submittedName>
</protein>
<comment type="cofactor">
    <cofactor evidence="1">
        <name>FAD</name>
        <dbReference type="ChEBI" id="CHEBI:57692"/>
    </cofactor>
</comment>
<evidence type="ECO:0000313" key="10">
    <source>
        <dbReference type="Proteomes" id="UP000554837"/>
    </source>
</evidence>
<keyword evidence="5" id="KW-0274">FAD</keyword>
<dbReference type="Pfam" id="PF01266">
    <property type="entry name" value="DAO"/>
    <property type="match status" value="1"/>
</dbReference>
<dbReference type="AlphaFoldDB" id="A0A840S1A0"/>
<dbReference type="GO" id="GO:0004368">
    <property type="term" value="F:glycerol-3-phosphate dehydrogenase (quinone) activity"/>
    <property type="evidence" value="ECO:0007669"/>
    <property type="project" value="UniProtKB-EC"/>
</dbReference>
<feature type="domain" description="Alpha-glycerophosphate oxidase C-terminal" evidence="8">
    <location>
        <begin position="393"/>
        <end position="474"/>
    </location>
</feature>
<dbReference type="InterPro" id="IPR036188">
    <property type="entry name" value="FAD/NAD-bd_sf"/>
</dbReference>
<evidence type="ECO:0000259" key="7">
    <source>
        <dbReference type="Pfam" id="PF01266"/>
    </source>
</evidence>
<dbReference type="RefSeq" id="WP_246071462.1">
    <property type="nucleotide sequence ID" value="NZ_CP040709.1"/>
</dbReference>
<dbReference type="InterPro" id="IPR038299">
    <property type="entry name" value="DAO_C_sf"/>
</dbReference>
<keyword evidence="10" id="KW-1185">Reference proteome</keyword>
<dbReference type="SUPFAM" id="SSF51905">
    <property type="entry name" value="FAD/NAD(P)-binding domain"/>
    <property type="match status" value="1"/>
</dbReference>
<keyword evidence="3" id="KW-0285">Flavoprotein</keyword>
<keyword evidence="6 9" id="KW-0560">Oxidoreductase</keyword>
<dbReference type="PRINTS" id="PR01001">
    <property type="entry name" value="FADG3PDH"/>
</dbReference>
<keyword evidence="4" id="KW-0319">Glycerol metabolism</keyword>
<dbReference type="Gene3D" id="3.50.50.60">
    <property type="entry name" value="FAD/NAD(P)-binding domain"/>
    <property type="match status" value="1"/>
</dbReference>
<evidence type="ECO:0000256" key="4">
    <source>
        <dbReference type="ARBA" id="ARBA00022798"/>
    </source>
</evidence>
<organism evidence="9 10">
    <name type="scientific">Inhella inkyongensis</name>
    <dbReference type="NCBI Taxonomy" id="392593"/>
    <lineage>
        <taxon>Bacteria</taxon>
        <taxon>Pseudomonadati</taxon>
        <taxon>Pseudomonadota</taxon>
        <taxon>Betaproteobacteria</taxon>
        <taxon>Burkholderiales</taxon>
        <taxon>Sphaerotilaceae</taxon>
        <taxon>Inhella</taxon>
    </lineage>
</organism>
<gene>
    <name evidence="9" type="ORF">HNQ51_000149</name>
</gene>
<evidence type="ECO:0000256" key="1">
    <source>
        <dbReference type="ARBA" id="ARBA00001974"/>
    </source>
</evidence>
<dbReference type="PANTHER" id="PTHR11985">
    <property type="entry name" value="GLYCEROL-3-PHOSPHATE DEHYDROGENASE"/>
    <property type="match status" value="1"/>
</dbReference>
<comment type="similarity">
    <text evidence="2">Belongs to the FAD-dependent glycerol-3-phosphate dehydrogenase family.</text>
</comment>
<dbReference type="GO" id="GO:0006071">
    <property type="term" value="P:glycerol metabolic process"/>
    <property type="evidence" value="ECO:0007669"/>
    <property type="project" value="UniProtKB-KW"/>
</dbReference>
<dbReference type="Gene3D" id="1.10.8.870">
    <property type="entry name" value="Alpha-glycerophosphate oxidase, cap domain"/>
    <property type="match status" value="1"/>
</dbReference>
<evidence type="ECO:0000256" key="6">
    <source>
        <dbReference type="ARBA" id="ARBA00023002"/>
    </source>
</evidence>
<evidence type="ECO:0000256" key="2">
    <source>
        <dbReference type="ARBA" id="ARBA00007330"/>
    </source>
</evidence>
<proteinExistence type="inferred from homology"/>
<sequence length="493" mass="53339">MKVDLLIIGGGISGAGIALEAAKRGVKALLVEREDFAWGTSSRSSKLVHGGLRYLKQGALHLTWESVRERDQLLRDAPGLVEPMPFAMAHNPGAKPGRATLQAGLMLYDLLAGRRTRGYADAAQMQWLVPGLPALSGASLYEDATTDDARLTLRVLQEAQSLGTVVRNRTELLALRRDATGQVIGASLRGPDGFSQDIECRCAIAATGAYLGELAAQTGLPAPKIRPLRGSHLLLPLWRLPLSRAVAWSHADDGRPVFAYPWQGALLVGTTDLDHPDLSLAPRITAPEQDYLLRALNQAFPQAGLSARDIRSTWAGVRPVLDSGAGVDPSKESREHLVLAHQGLVAISGGKLTTFRRMAREALAKARPWLPMLGPETGPGILLPAAAGAGIPARLSGRFGARATEVLAQGRQPLWGQTLTGELRHSLQHEQVHHLDDLLLRRTRLGLLASDFGRSLLPALQPHCQQLLGWDAARFEQECQRYLALMHDQHKAL</sequence>
<dbReference type="Proteomes" id="UP000554837">
    <property type="component" value="Unassembled WGS sequence"/>
</dbReference>
<name>A0A840S1A0_9BURK</name>
<dbReference type="GO" id="GO:0046168">
    <property type="term" value="P:glycerol-3-phosphate catabolic process"/>
    <property type="evidence" value="ECO:0007669"/>
    <property type="project" value="TreeGrafter"/>
</dbReference>
<accession>A0A840S1A0</accession>
<dbReference type="Gene3D" id="3.30.9.10">
    <property type="entry name" value="D-Amino Acid Oxidase, subunit A, domain 2"/>
    <property type="match status" value="1"/>
</dbReference>
<feature type="domain" description="FAD dependent oxidoreductase" evidence="7">
    <location>
        <begin position="4"/>
        <end position="354"/>
    </location>
</feature>
<dbReference type="Pfam" id="PF16901">
    <property type="entry name" value="DAO_C"/>
    <property type="match status" value="1"/>
</dbReference>
<evidence type="ECO:0000256" key="5">
    <source>
        <dbReference type="ARBA" id="ARBA00022827"/>
    </source>
</evidence>
<evidence type="ECO:0000313" key="9">
    <source>
        <dbReference type="EMBL" id="MBB5202856.1"/>
    </source>
</evidence>
<reference evidence="9 10" key="1">
    <citation type="submission" date="2020-08" db="EMBL/GenBank/DDBJ databases">
        <title>Genomic Encyclopedia of Type Strains, Phase IV (KMG-IV): sequencing the most valuable type-strain genomes for metagenomic binning, comparative biology and taxonomic classification.</title>
        <authorList>
            <person name="Goeker M."/>
        </authorList>
    </citation>
    <scope>NUCLEOTIDE SEQUENCE [LARGE SCALE GENOMIC DNA]</scope>
    <source>
        <strain evidence="9 10">DSM 23958</strain>
    </source>
</reference>
<evidence type="ECO:0000259" key="8">
    <source>
        <dbReference type="Pfam" id="PF16901"/>
    </source>
</evidence>
<dbReference type="EMBL" id="JACHHO010000001">
    <property type="protein sequence ID" value="MBB5202856.1"/>
    <property type="molecule type" value="Genomic_DNA"/>
</dbReference>
<dbReference type="EC" id="1.1.5.3" evidence="9"/>
<comment type="caution">
    <text evidence="9">The sequence shown here is derived from an EMBL/GenBank/DDBJ whole genome shotgun (WGS) entry which is preliminary data.</text>
</comment>
<dbReference type="InterPro" id="IPR031656">
    <property type="entry name" value="DAO_C"/>
</dbReference>
<dbReference type="InterPro" id="IPR006076">
    <property type="entry name" value="FAD-dep_OxRdtase"/>
</dbReference>
<evidence type="ECO:0000256" key="3">
    <source>
        <dbReference type="ARBA" id="ARBA00022630"/>
    </source>
</evidence>
<dbReference type="PANTHER" id="PTHR11985:SF35">
    <property type="entry name" value="ANAEROBIC GLYCEROL-3-PHOSPHATE DEHYDROGENASE SUBUNIT A"/>
    <property type="match status" value="1"/>
</dbReference>